<protein>
    <submittedName>
        <fullName evidence="1">Uncharacterized protein</fullName>
    </submittedName>
</protein>
<evidence type="ECO:0000313" key="1">
    <source>
        <dbReference type="EMBL" id="KAJ9126346.1"/>
    </source>
</evidence>
<name>A0ACC2XSI1_9TREE</name>
<keyword evidence="2" id="KW-1185">Reference proteome</keyword>
<gene>
    <name evidence="1" type="ORF">QFC24_002080</name>
</gene>
<organism evidence="1 2">
    <name type="scientific">Naganishia onofrii</name>
    <dbReference type="NCBI Taxonomy" id="1851511"/>
    <lineage>
        <taxon>Eukaryota</taxon>
        <taxon>Fungi</taxon>
        <taxon>Dikarya</taxon>
        <taxon>Basidiomycota</taxon>
        <taxon>Agaricomycotina</taxon>
        <taxon>Tremellomycetes</taxon>
        <taxon>Filobasidiales</taxon>
        <taxon>Filobasidiaceae</taxon>
        <taxon>Naganishia</taxon>
    </lineage>
</organism>
<accession>A0ACC2XSI1</accession>
<dbReference type="Proteomes" id="UP001234202">
    <property type="component" value="Unassembled WGS sequence"/>
</dbReference>
<sequence length="931" mass="100832">MTSRLRKKLQDLDDAGSNLNESFCLVRDEEGRRRFHGAFTGGFSAGYYNSVGSKEGWAPSAFKSSRQNRAGNSGRQQTAEDFMDEEDLADLRDSRKLENTETFKSDGFTSTADELGRSESIGSALTSLIQPASSSVGQKLLMKMGWRPGQGIGPRVSARKRKIQEAKILGRRTGRQAGDIAVDDEEEKHLFAPRDSKLMVFEQKAGKEGLGFVKGQGMRSIADRGSAQTEKPNVSAGFGLGIDEADEDDLDIYNSDTIHPRQNSRMAYDLAEHDDDIVLLGPGSIGADKGQRRIPRASEDDGRTFKKRRQAEEVQDGNVWNDGKPVLPGFMIDPKATTQDKWFDFPPVPEGWRPRPARVWHRGSKWDQKEVVQSSAPTVAAEKRSQLTADQRGDILGEEQLTSASKSIFDYMSAKSKERLAQATTNTHQSTGVSLTVEDQGETDRQGVIVPPLSPRTASAALKGFVPFADDPAKQERYKSYLVSQTLNTSDPNPRLLPGRPVNEINKELSDFSKSASMFKPMSFAMANRFTSSTMSAADLVQPKPGLHIPDPDKLDEWKDTSKTENEVKEVLTPRQEAARAGMYGKMTRTEDAWAPNKLLCKRFGVADPYPDGLPGTSTTTTTTATTAKQGGQAMPTGGTLGTRPLLTAPGQDLAWQDKFTNVSSTTTTMEEASSSMTTSGSGPRQPKTLAEVGLADDVNQGRETLTYKKPEIDIFKAIFADDDDDDEGDDNDDEGDGGVGAGKAVGRPMVAPPPSKLHHPSLASIPIADSSNSVSDALAIDASAPYRPVFALPTTTTTKRDRDDLDSGSCAVRDKAGDVEGGKAKKVKRGNKKDKRANKILMSFDVGEDGEDGEGEEDGGGGGGGGGGGKRARDGKKGKKEKRSRQGDVEEEEDLWVEKEVAIPLTSVAPTATITTATNTSKRKRAEDFL</sequence>
<comment type="caution">
    <text evidence="1">The sequence shown here is derived from an EMBL/GenBank/DDBJ whole genome shotgun (WGS) entry which is preliminary data.</text>
</comment>
<dbReference type="EMBL" id="JASBWV010000005">
    <property type="protein sequence ID" value="KAJ9126346.1"/>
    <property type="molecule type" value="Genomic_DNA"/>
</dbReference>
<evidence type="ECO:0000313" key="2">
    <source>
        <dbReference type="Proteomes" id="UP001234202"/>
    </source>
</evidence>
<reference evidence="1" key="1">
    <citation type="submission" date="2023-04" db="EMBL/GenBank/DDBJ databases">
        <title>Draft Genome sequencing of Naganishia species isolated from polar environments using Oxford Nanopore Technology.</title>
        <authorList>
            <person name="Leo P."/>
            <person name="Venkateswaran K."/>
        </authorList>
    </citation>
    <scope>NUCLEOTIDE SEQUENCE</scope>
    <source>
        <strain evidence="1">DBVPG 5303</strain>
    </source>
</reference>
<proteinExistence type="predicted"/>